<dbReference type="InterPro" id="IPR019371">
    <property type="entry name" value="KxDL_dom"/>
</dbReference>
<comment type="similarity">
    <text evidence="1">Belongs to the KXD1 family.</text>
</comment>
<evidence type="ECO:0000313" key="4">
    <source>
        <dbReference type="Proteomes" id="UP000242146"/>
    </source>
</evidence>
<dbReference type="Pfam" id="PF10241">
    <property type="entry name" value="KxDL"/>
    <property type="match status" value="1"/>
</dbReference>
<dbReference type="STRING" id="101127.A0A1X2GRG1"/>
<keyword evidence="4" id="KW-1185">Reference proteome</keyword>
<dbReference type="EMBL" id="MCGT01000005">
    <property type="protein sequence ID" value="ORX59648.1"/>
    <property type="molecule type" value="Genomic_DNA"/>
</dbReference>
<dbReference type="PANTHER" id="PTHR13511:SF0">
    <property type="entry name" value="KXDL MOTIF-CONTAINING PROTEIN 1"/>
    <property type="match status" value="1"/>
</dbReference>
<dbReference type="GO" id="GO:0099078">
    <property type="term" value="C:BORC complex"/>
    <property type="evidence" value="ECO:0007669"/>
    <property type="project" value="TreeGrafter"/>
</dbReference>
<proteinExistence type="inferred from homology"/>
<dbReference type="PANTHER" id="PTHR13511">
    <property type="entry name" value="KXDL MOTIF-CONTAINING PROTEIN 1"/>
    <property type="match status" value="1"/>
</dbReference>
<gene>
    <name evidence="3" type="ORF">DM01DRAFT_1317791</name>
</gene>
<accession>A0A1X2GRG1</accession>
<reference evidence="3 4" key="1">
    <citation type="submission" date="2016-07" db="EMBL/GenBank/DDBJ databases">
        <title>Pervasive Adenine N6-methylation of Active Genes in Fungi.</title>
        <authorList>
            <consortium name="DOE Joint Genome Institute"/>
            <person name="Mondo S.J."/>
            <person name="Dannebaum R.O."/>
            <person name="Kuo R.C."/>
            <person name="Labutti K."/>
            <person name="Haridas S."/>
            <person name="Kuo A."/>
            <person name="Salamov A."/>
            <person name="Ahrendt S.R."/>
            <person name="Lipzen A."/>
            <person name="Sullivan W."/>
            <person name="Andreopoulos W.B."/>
            <person name="Clum A."/>
            <person name="Lindquist E."/>
            <person name="Daum C."/>
            <person name="Ramamoorthy G.K."/>
            <person name="Gryganskyi A."/>
            <person name="Culley D."/>
            <person name="Magnuson J.K."/>
            <person name="James T.Y."/>
            <person name="O'Malley M.A."/>
            <person name="Stajich J.E."/>
            <person name="Spatafora J.W."/>
            <person name="Visel A."/>
            <person name="Grigoriev I.V."/>
        </authorList>
    </citation>
    <scope>NUCLEOTIDE SEQUENCE [LARGE SCALE GENOMIC DNA]</scope>
    <source>
        <strain evidence="3 4">NRRL 3301</strain>
    </source>
</reference>
<dbReference type="AlphaFoldDB" id="A0A1X2GRG1"/>
<sequence>MSLPETIAQELNTMNRPDQVDAILEDQNHCLAQCRNQRQQLTTFNNFSKTRYEHLHKQFDAHGKMLRQVKTDLDSVFIKLRKIKTLMQQRYPDEMNRATELYPPVSVEDN</sequence>
<evidence type="ECO:0000256" key="1">
    <source>
        <dbReference type="ARBA" id="ARBA00005913"/>
    </source>
</evidence>
<dbReference type="Proteomes" id="UP000242146">
    <property type="component" value="Unassembled WGS sequence"/>
</dbReference>
<name>A0A1X2GRG1_9FUNG</name>
<protein>
    <recommendedName>
        <fullName evidence="2">KxDL domain-containing protein</fullName>
    </recommendedName>
</protein>
<dbReference type="OrthoDB" id="10258877at2759"/>
<evidence type="ECO:0000313" key="3">
    <source>
        <dbReference type="EMBL" id="ORX59648.1"/>
    </source>
</evidence>
<dbReference type="GO" id="GO:0032418">
    <property type="term" value="P:lysosome localization"/>
    <property type="evidence" value="ECO:0007669"/>
    <property type="project" value="TreeGrafter"/>
</dbReference>
<dbReference type="InterPro" id="IPR039843">
    <property type="entry name" value="KXD1-like"/>
</dbReference>
<organism evidence="3 4">
    <name type="scientific">Hesseltinella vesiculosa</name>
    <dbReference type="NCBI Taxonomy" id="101127"/>
    <lineage>
        <taxon>Eukaryota</taxon>
        <taxon>Fungi</taxon>
        <taxon>Fungi incertae sedis</taxon>
        <taxon>Mucoromycota</taxon>
        <taxon>Mucoromycotina</taxon>
        <taxon>Mucoromycetes</taxon>
        <taxon>Mucorales</taxon>
        <taxon>Cunninghamellaceae</taxon>
        <taxon>Hesseltinella</taxon>
    </lineage>
</organism>
<feature type="domain" description="KxDL" evidence="2">
    <location>
        <begin position="11"/>
        <end position="94"/>
    </location>
</feature>
<comment type="caution">
    <text evidence="3">The sequence shown here is derived from an EMBL/GenBank/DDBJ whole genome shotgun (WGS) entry which is preliminary data.</text>
</comment>
<evidence type="ECO:0000259" key="2">
    <source>
        <dbReference type="Pfam" id="PF10241"/>
    </source>
</evidence>